<dbReference type="EMBL" id="JAWCTQ010000014">
    <property type="protein sequence ID" value="MDT9683061.1"/>
    <property type="molecule type" value="Genomic_DNA"/>
</dbReference>
<comment type="caution">
    <text evidence="2">The sequence shown here is derived from an EMBL/GenBank/DDBJ whole genome shotgun (WGS) entry which is preliminary data.</text>
</comment>
<accession>A0ABU3QJY6</accession>
<organism evidence="2 3">
    <name type="scientific">Streptomyces tamarix</name>
    <dbReference type="NCBI Taxonomy" id="3078565"/>
    <lineage>
        <taxon>Bacteria</taxon>
        <taxon>Bacillati</taxon>
        <taxon>Actinomycetota</taxon>
        <taxon>Actinomycetes</taxon>
        <taxon>Kitasatosporales</taxon>
        <taxon>Streptomycetaceae</taxon>
        <taxon>Streptomyces</taxon>
    </lineage>
</organism>
<protein>
    <submittedName>
        <fullName evidence="2">Uncharacterized protein</fullName>
    </submittedName>
</protein>
<reference evidence="2 3" key="1">
    <citation type="submission" date="2023-09" db="EMBL/GenBank/DDBJ databases">
        <title>Streptomyces sp. nov.: A antagonism against Alternaria gaisen Producing Streptochlin, Isolated from Tamarix root soil.</title>
        <authorList>
            <person name="Chen Y."/>
        </authorList>
    </citation>
    <scope>NUCLEOTIDE SEQUENCE [LARGE SCALE GENOMIC DNA]</scope>
    <source>
        <strain evidence="2 3">TRM76323</strain>
    </source>
</reference>
<dbReference type="RefSeq" id="WP_315878139.1">
    <property type="nucleotide sequence ID" value="NZ_JAWCTQ010000014.1"/>
</dbReference>
<proteinExistence type="predicted"/>
<name>A0ABU3QJY6_9ACTN</name>
<sequence>MASKALAPNVCHDAPPRQNVPVADGRPTLLLVGDESDDHGGWTRHRIERRYRLLSVPAGGGGQAVVPSGARGVVTFQEAAADRALSLAEGAGLPTAALWTVVRRRAAATRGDTPSTPFGGSAPGTALTAVVVSAVVDGVPSPLFVARPEGEAGDSGYVVEAADPLLRHGGVAGAVRAAHREPGVRGGLTATEVHVAGRGAGRQAAYSRVFGLLGTDPLLRAGSLATGIDCPMVWADLAAGAEPDPTPRRNGAAAVRFTGSEPEHPFAAADLDVHELPGGIWEIHPIAAGNSAGERGPASRVLFAVAVGEDAVACRRALDLASGTLRLRHRPRPTDTDERNQRRTHA</sequence>
<feature type="region of interest" description="Disordered" evidence="1">
    <location>
        <begin position="325"/>
        <end position="346"/>
    </location>
</feature>
<gene>
    <name evidence="2" type="ORF">RND61_13410</name>
</gene>
<evidence type="ECO:0000313" key="2">
    <source>
        <dbReference type="EMBL" id="MDT9683061.1"/>
    </source>
</evidence>
<evidence type="ECO:0000313" key="3">
    <source>
        <dbReference type="Proteomes" id="UP001250181"/>
    </source>
</evidence>
<feature type="compositionally biased region" description="Basic and acidic residues" evidence="1">
    <location>
        <begin position="332"/>
        <end position="346"/>
    </location>
</feature>
<dbReference type="Proteomes" id="UP001250181">
    <property type="component" value="Unassembled WGS sequence"/>
</dbReference>
<keyword evidence="3" id="KW-1185">Reference proteome</keyword>
<feature type="region of interest" description="Disordered" evidence="1">
    <location>
        <begin position="1"/>
        <end position="24"/>
    </location>
</feature>
<evidence type="ECO:0000256" key="1">
    <source>
        <dbReference type="SAM" id="MobiDB-lite"/>
    </source>
</evidence>